<evidence type="ECO:0000256" key="1">
    <source>
        <dbReference type="ARBA" id="ARBA00001400"/>
    </source>
</evidence>
<dbReference type="RefSeq" id="WP_048593939.1">
    <property type="nucleotide sequence ID" value="NZ_CVLB01000001.1"/>
</dbReference>
<dbReference type="AlphaFoldDB" id="A0A0G4K5E2"/>
<evidence type="ECO:0000313" key="13">
    <source>
        <dbReference type="EMBL" id="CRF32482.1"/>
    </source>
</evidence>
<evidence type="ECO:0000256" key="11">
    <source>
        <dbReference type="ARBA" id="ARBA00023204"/>
    </source>
</evidence>
<dbReference type="SUPFAM" id="SSF52141">
    <property type="entry name" value="Uracil-DNA glycosylase-like"/>
    <property type="match status" value="1"/>
</dbReference>
<feature type="domain" description="Uracil-DNA glycosylase-like" evidence="12">
    <location>
        <begin position="88"/>
        <end position="240"/>
    </location>
</feature>
<dbReference type="PANTHER" id="PTHR33693:SF1">
    <property type="entry name" value="TYPE-4 URACIL-DNA GLYCOSYLASE"/>
    <property type="match status" value="1"/>
</dbReference>
<reference evidence="14" key="1">
    <citation type="submission" date="2015-04" db="EMBL/GenBank/DDBJ databases">
        <authorList>
            <person name="Mushtaq Mamoona"/>
        </authorList>
    </citation>
    <scope>NUCLEOTIDE SEQUENCE [LARGE SCALE GENOMIC DNA]</scope>
    <source>
        <strain evidence="14">AN4859/03</strain>
    </source>
</reference>
<keyword evidence="6" id="KW-0479">Metal-binding</keyword>
<dbReference type="Proteomes" id="UP000043763">
    <property type="component" value="Unassembled WGS sequence"/>
</dbReference>
<dbReference type="EC" id="3.2.2.27" evidence="3"/>
<dbReference type="InterPro" id="IPR005122">
    <property type="entry name" value="Uracil-DNA_glycosylase-like"/>
</dbReference>
<proteinExistence type="inferred from homology"/>
<dbReference type="Gene3D" id="3.40.470.10">
    <property type="entry name" value="Uracil-DNA glycosylase-like domain"/>
    <property type="match status" value="1"/>
</dbReference>
<dbReference type="GO" id="GO:0046872">
    <property type="term" value="F:metal ion binding"/>
    <property type="evidence" value="ECO:0007669"/>
    <property type="project" value="UniProtKB-KW"/>
</dbReference>
<keyword evidence="11" id="KW-0234">DNA repair</keyword>
<dbReference type="PANTHER" id="PTHR33693">
    <property type="entry name" value="TYPE-5 URACIL-DNA GLYCOSYLASE"/>
    <property type="match status" value="1"/>
</dbReference>
<dbReference type="OrthoDB" id="5290748at2"/>
<evidence type="ECO:0000256" key="7">
    <source>
        <dbReference type="ARBA" id="ARBA00022763"/>
    </source>
</evidence>
<dbReference type="InterPro" id="IPR005273">
    <property type="entry name" value="Ura-DNA_glyco_family4"/>
</dbReference>
<sequence length="252" mass="29205">MNKMESYFLQQNKIKFSNVVCSQHNKKIILRNPKKAVKAVKKEEKDINDKGIESMKEIKNEELKKIYSEVEKCMKCEALCNSRLNVVFGRGYEEPDIVFVGEAPGADEDKQGLPFVGRGGKLLDKWIERMNINNKKYYIMNALKCRPPENRDPLPEEKANCRDYFVNQLKILNPKIICALGRHGFGNLIDFDLKTPFGKARNKVHYYNNNGKDVPVIATYHPAYILRNQKEEDKVIADLEFMLSELEKIENN</sequence>
<evidence type="ECO:0000256" key="3">
    <source>
        <dbReference type="ARBA" id="ARBA00012030"/>
    </source>
</evidence>
<dbReference type="SMART" id="SM00986">
    <property type="entry name" value="UDG"/>
    <property type="match status" value="1"/>
</dbReference>
<organism evidence="13 14">
    <name type="scientific">Brachyspira suanatina</name>
    <dbReference type="NCBI Taxonomy" id="381802"/>
    <lineage>
        <taxon>Bacteria</taxon>
        <taxon>Pseudomonadati</taxon>
        <taxon>Spirochaetota</taxon>
        <taxon>Spirochaetia</taxon>
        <taxon>Brachyspirales</taxon>
        <taxon>Brachyspiraceae</taxon>
        <taxon>Brachyspira</taxon>
    </lineage>
</organism>
<keyword evidence="9" id="KW-0408">Iron</keyword>
<accession>A0A0G4K5E2</accession>
<evidence type="ECO:0000259" key="12">
    <source>
        <dbReference type="SMART" id="SM00986"/>
    </source>
</evidence>
<evidence type="ECO:0000256" key="6">
    <source>
        <dbReference type="ARBA" id="ARBA00022723"/>
    </source>
</evidence>
<dbReference type="GO" id="GO:0051539">
    <property type="term" value="F:4 iron, 4 sulfur cluster binding"/>
    <property type="evidence" value="ECO:0007669"/>
    <property type="project" value="UniProtKB-KW"/>
</dbReference>
<dbReference type="Pfam" id="PF03167">
    <property type="entry name" value="UDG"/>
    <property type="match status" value="1"/>
</dbReference>
<dbReference type="InterPro" id="IPR051536">
    <property type="entry name" value="UDG_Type-4/5"/>
</dbReference>
<name>A0A0G4K5E2_9SPIR</name>
<evidence type="ECO:0000256" key="4">
    <source>
        <dbReference type="ARBA" id="ARBA00019403"/>
    </source>
</evidence>
<dbReference type="SMART" id="SM00987">
    <property type="entry name" value="UreE_C"/>
    <property type="match status" value="1"/>
</dbReference>
<dbReference type="CDD" id="cd10030">
    <property type="entry name" value="UDG-F4_TTUDGA_SPO1dp_like"/>
    <property type="match status" value="1"/>
</dbReference>
<dbReference type="InterPro" id="IPR036895">
    <property type="entry name" value="Uracil-DNA_glycosylase-like_sf"/>
</dbReference>
<dbReference type="EMBL" id="CVLB01000001">
    <property type="protein sequence ID" value="CRF32482.1"/>
    <property type="molecule type" value="Genomic_DNA"/>
</dbReference>
<protein>
    <recommendedName>
        <fullName evidence="4">Type-4 uracil-DNA glycosylase</fullName>
        <ecNumber evidence="3">3.2.2.27</ecNumber>
    </recommendedName>
</protein>
<keyword evidence="7" id="KW-0227">DNA damage</keyword>
<gene>
    <name evidence="13" type="ORF">BRSU_0825</name>
</gene>
<keyword evidence="5" id="KW-0004">4Fe-4S</keyword>
<keyword evidence="14" id="KW-1185">Reference proteome</keyword>
<evidence type="ECO:0000313" key="14">
    <source>
        <dbReference type="Proteomes" id="UP000043763"/>
    </source>
</evidence>
<evidence type="ECO:0000256" key="8">
    <source>
        <dbReference type="ARBA" id="ARBA00022801"/>
    </source>
</evidence>
<keyword evidence="8" id="KW-0378">Hydrolase</keyword>
<dbReference type="GO" id="GO:0004844">
    <property type="term" value="F:uracil DNA N-glycosylase activity"/>
    <property type="evidence" value="ECO:0007669"/>
    <property type="project" value="UniProtKB-EC"/>
</dbReference>
<comment type="catalytic activity">
    <reaction evidence="1">
        <text>Hydrolyzes single-stranded DNA or mismatched double-stranded DNA and polynucleotides, releasing free uracil.</text>
        <dbReference type="EC" id="3.2.2.27"/>
    </reaction>
</comment>
<evidence type="ECO:0000256" key="5">
    <source>
        <dbReference type="ARBA" id="ARBA00022485"/>
    </source>
</evidence>
<dbReference type="NCBIfam" id="TIGR00758">
    <property type="entry name" value="UDG_fam4"/>
    <property type="match status" value="1"/>
</dbReference>
<evidence type="ECO:0000256" key="2">
    <source>
        <dbReference type="ARBA" id="ARBA00006521"/>
    </source>
</evidence>
<evidence type="ECO:0000256" key="10">
    <source>
        <dbReference type="ARBA" id="ARBA00023014"/>
    </source>
</evidence>
<dbReference type="GO" id="GO:0006281">
    <property type="term" value="P:DNA repair"/>
    <property type="evidence" value="ECO:0007669"/>
    <property type="project" value="UniProtKB-KW"/>
</dbReference>
<comment type="similarity">
    <text evidence="2">Belongs to the uracil-DNA glycosylase (UDG) superfamily. Type 4 (UDGa) family.</text>
</comment>
<evidence type="ECO:0000256" key="9">
    <source>
        <dbReference type="ARBA" id="ARBA00023004"/>
    </source>
</evidence>
<keyword evidence="10" id="KW-0411">Iron-sulfur</keyword>